<accession>A0A3S5A9A0</accession>
<proteinExistence type="predicted"/>
<dbReference type="EMBL" id="CAAALY010035934">
    <property type="protein sequence ID" value="VEL18170.1"/>
    <property type="molecule type" value="Genomic_DNA"/>
</dbReference>
<comment type="caution">
    <text evidence="1">The sequence shown here is derived from an EMBL/GenBank/DDBJ whole genome shotgun (WGS) entry which is preliminary data.</text>
</comment>
<protein>
    <submittedName>
        <fullName evidence="1">Uncharacterized protein</fullName>
    </submittedName>
</protein>
<evidence type="ECO:0000313" key="2">
    <source>
        <dbReference type="Proteomes" id="UP000784294"/>
    </source>
</evidence>
<evidence type="ECO:0000313" key="1">
    <source>
        <dbReference type="EMBL" id="VEL18170.1"/>
    </source>
</evidence>
<keyword evidence="2" id="KW-1185">Reference proteome</keyword>
<dbReference type="AlphaFoldDB" id="A0A3S5A9A0"/>
<name>A0A3S5A9A0_9PLAT</name>
<organism evidence="1 2">
    <name type="scientific">Protopolystoma xenopodis</name>
    <dbReference type="NCBI Taxonomy" id="117903"/>
    <lineage>
        <taxon>Eukaryota</taxon>
        <taxon>Metazoa</taxon>
        <taxon>Spiralia</taxon>
        <taxon>Lophotrochozoa</taxon>
        <taxon>Platyhelminthes</taxon>
        <taxon>Monogenea</taxon>
        <taxon>Polyopisthocotylea</taxon>
        <taxon>Polystomatidea</taxon>
        <taxon>Polystomatidae</taxon>
        <taxon>Protopolystoma</taxon>
    </lineage>
</organism>
<reference evidence="1" key="1">
    <citation type="submission" date="2018-11" db="EMBL/GenBank/DDBJ databases">
        <authorList>
            <consortium name="Pathogen Informatics"/>
        </authorList>
    </citation>
    <scope>NUCLEOTIDE SEQUENCE</scope>
</reference>
<sequence length="72" mass="7666">MPVGGCVPARVAAHRVAIYKSASSSGLRKTNHPASQVLTIIDTNACTRVDTRTHIKHATVDTTASCLNYICN</sequence>
<gene>
    <name evidence="1" type="ORF">PXEA_LOCUS11610</name>
</gene>
<dbReference type="Proteomes" id="UP000784294">
    <property type="component" value="Unassembled WGS sequence"/>
</dbReference>